<dbReference type="CTD" id="36374891"/>
<dbReference type="PANTHER" id="PTHR37433">
    <property type="entry name" value="PROTEIN CBG25136-RELATED"/>
    <property type="match status" value="1"/>
</dbReference>
<dbReference type="Proteomes" id="UP000035682">
    <property type="component" value="Unplaced"/>
</dbReference>
<reference evidence="4" key="3">
    <citation type="submission" date="2020-12" db="UniProtKB">
        <authorList>
            <consortium name="WormBaseParasite"/>
        </authorList>
    </citation>
    <scope>IDENTIFICATION</scope>
</reference>
<evidence type="ECO:0000313" key="2">
    <source>
        <dbReference type="EMBL" id="CEF62526.1"/>
    </source>
</evidence>
<evidence type="ECO:0000256" key="1">
    <source>
        <dbReference type="SAM" id="Phobius"/>
    </source>
</evidence>
<dbReference type="EMBL" id="LN609528">
    <property type="protein sequence ID" value="CEF62526.1"/>
    <property type="molecule type" value="Genomic_DNA"/>
</dbReference>
<name>A0A090KYL0_STRRB</name>
<organism evidence="2">
    <name type="scientific">Strongyloides ratti</name>
    <name type="common">Parasitic roundworm</name>
    <dbReference type="NCBI Taxonomy" id="34506"/>
    <lineage>
        <taxon>Eukaryota</taxon>
        <taxon>Metazoa</taxon>
        <taxon>Ecdysozoa</taxon>
        <taxon>Nematoda</taxon>
        <taxon>Chromadorea</taxon>
        <taxon>Rhabditida</taxon>
        <taxon>Tylenchina</taxon>
        <taxon>Panagrolaimomorpha</taxon>
        <taxon>Strongyloidoidea</taxon>
        <taxon>Strongyloididae</taxon>
        <taxon>Strongyloides</taxon>
    </lineage>
</organism>
<accession>A0A090KYL0</accession>
<keyword evidence="1" id="KW-0812">Transmembrane</keyword>
<feature type="transmembrane region" description="Helical" evidence="1">
    <location>
        <begin position="341"/>
        <end position="357"/>
    </location>
</feature>
<dbReference type="PANTHER" id="PTHR37433:SF6">
    <property type="entry name" value="ACTIVIN_RECP DOMAIN-CONTAINING PROTEIN"/>
    <property type="match status" value="1"/>
</dbReference>
<evidence type="ECO:0000313" key="3">
    <source>
        <dbReference type="Proteomes" id="UP000035682"/>
    </source>
</evidence>
<dbReference type="WormBase" id="SRAE_1000079600">
    <property type="protein sequence ID" value="SRP01814"/>
    <property type="gene ID" value="WBGene00257396"/>
</dbReference>
<keyword evidence="1" id="KW-1133">Transmembrane helix</keyword>
<protein>
    <submittedName>
        <fullName evidence="2 4">TGF-beta receptor/activin receptor, type I/II domain-containing protein</fullName>
    </submittedName>
</protein>
<evidence type="ECO:0000313" key="4">
    <source>
        <dbReference type="WBParaSite" id="SRAE_1000079600.1"/>
    </source>
</evidence>
<reference evidence="3" key="1">
    <citation type="submission" date="2014-09" db="EMBL/GenBank/DDBJ databases">
        <authorList>
            <person name="Martin A.A."/>
        </authorList>
    </citation>
    <scope>NUCLEOTIDE SEQUENCE</scope>
    <source>
        <strain evidence="3">ED321</strain>
    </source>
</reference>
<dbReference type="RefSeq" id="XP_024501728.1">
    <property type="nucleotide sequence ID" value="XM_024647673.1"/>
</dbReference>
<dbReference type="AlphaFoldDB" id="A0A090KYL0"/>
<keyword evidence="1" id="KW-0472">Membrane</keyword>
<sequence>MKINFYIISIYFFKKIIFLLLISTILFEFYVDGNQCYSCSGLCHNEKCNCQMGSCESDYCYIERRPVDVPGVFRITKGCVKRPSRTQAGCDYDTLPDHIYCVCSGNFCNEAVHIKQILRKNVTCKKCNEKDPNCDNVCVGHWCHEDSLTGASGCGYGPPTLPYFYKGPHLLFHRNRVCLTIARGPLAKPRKHCICNSNMCNDFMKTYQLTYSYNSQNVKSKIQNGQVSRSLFNNLPLYQCVLCDVTSHDSKMTSNCKQNRCIGNFCTYGIHRVISHDGNSLHGTIQRITERQGCINVTDHSQIQLGCNDKYTSVEQKISCACTSDLCNIDVATANTTTLKYYYSYFSIILLIIVYLIK</sequence>
<dbReference type="WBParaSite" id="SRAE_1000079600.1">
    <property type="protein sequence ID" value="SRAE_1000079600.1"/>
    <property type="gene ID" value="WBGene00257396"/>
</dbReference>
<proteinExistence type="predicted"/>
<dbReference type="GeneID" id="36374891"/>
<dbReference type="OrthoDB" id="5773656at2759"/>
<feature type="transmembrane region" description="Helical" evidence="1">
    <location>
        <begin position="12"/>
        <end position="31"/>
    </location>
</feature>
<evidence type="ECO:0000313" key="5">
    <source>
        <dbReference type="WormBase" id="SRAE_1000079600"/>
    </source>
</evidence>
<keyword evidence="2" id="KW-0675">Receptor</keyword>
<keyword evidence="3" id="KW-1185">Reference proteome</keyword>
<dbReference type="OMA" id="GEFCNDM"/>
<reference evidence="2" key="2">
    <citation type="submission" date="2014-09" db="EMBL/GenBank/DDBJ databases">
        <authorList>
            <person name="Aslett A.Martin."/>
        </authorList>
    </citation>
    <scope>NUCLEOTIDE SEQUENCE</scope>
    <source>
        <strain evidence="2">ED321 Heterogonic</strain>
    </source>
</reference>
<gene>
    <name evidence="2 4 5" type="ORF">SRAE_1000079600</name>
</gene>